<name>A0A5R9DRK4_9ACTN</name>
<proteinExistence type="predicted"/>
<comment type="caution">
    <text evidence="2">The sequence shown here is derived from an EMBL/GenBank/DDBJ whole genome shotgun (WGS) entry which is preliminary data.</text>
</comment>
<dbReference type="Proteomes" id="UP000305921">
    <property type="component" value="Unassembled WGS sequence"/>
</dbReference>
<accession>A0A5R9DRK4</accession>
<dbReference type="AlphaFoldDB" id="A0A5R9DRK4"/>
<evidence type="ECO:0000256" key="1">
    <source>
        <dbReference type="SAM" id="MobiDB-lite"/>
    </source>
</evidence>
<keyword evidence="3" id="KW-1185">Reference proteome</keyword>
<dbReference type="EMBL" id="VAWE01000002">
    <property type="protein sequence ID" value="TLQ39217.1"/>
    <property type="molecule type" value="Genomic_DNA"/>
</dbReference>
<dbReference type="OrthoDB" id="4109947at2"/>
<reference evidence="2 3" key="1">
    <citation type="submission" date="2019-05" db="EMBL/GenBank/DDBJ databases">
        <title>Streptomyces marianii sp. nov., a novel marine actinomycete from southern coast of India.</title>
        <authorList>
            <person name="Iniyan A.M."/>
            <person name="Wink J."/>
            <person name="Ramprasad E."/>
            <person name="Ramana C.V."/>
            <person name="Bunk B."/>
            <person name="Sproer C."/>
            <person name="Joseph F.-J.R.S."/>
            <person name="Vincent S.G.P."/>
        </authorList>
    </citation>
    <scope>NUCLEOTIDE SEQUENCE [LARGE SCALE GENOMIC DNA]</scope>
    <source>
        <strain evidence="2 3">ICN19</strain>
    </source>
</reference>
<dbReference type="RefSeq" id="WP_138058029.1">
    <property type="nucleotide sequence ID" value="NZ_VAWE01000002.1"/>
</dbReference>
<protein>
    <submittedName>
        <fullName evidence="2">Uncharacterized protein</fullName>
    </submittedName>
</protein>
<evidence type="ECO:0000313" key="2">
    <source>
        <dbReference type="EMBL" id="TLQ39217.1"/>
    </source>
</evidence>
<gene>
    <name evidence="2" type="ORF">FEF34_38105</name>
</gene>
<organism evidence="2 3">
    <name type="scientific">Streptomyces marianii</name>
    <dbReference type="NCBI Taxonomy" id="1817406"/>
    <lineage>
        <taxon>Bacteria</taxon>
        <taxon>Bacillati</taxon>
        <taxon>Actinomycetota</taxon>
        <taxon>Actinomycetes</taxon>
        <taxon>Kitasatosporales</taxon>
        <taxon>Streptomycetaceae</taxon>
        <taxon>Streptomyces</taxon>
    </lineage>
</organism>
<sequence length="231" mass="25051">MTVTAALTLINDTATRVVDYTIASSAVGLLPHVPSDVAPLAVTGLRLSYISRQGSAWQLDLVTCTGNYAPDGRPGQAHRGQEHYYPERGSAGRPAWLNGLMTAAADPDAPLPCSLASSFVRTHDSAHRTIHFEITGAAEIPQWHPLNMPTPYPLRPDRVSFGYLAEENIWRLDVARFAGPWVETGQQPAPDQNRGEKPYYPTSGGDSLHGAPSWVLDLIDRHSLPPELAAV</sequence>
<evidence type="ECO:0000313" key="3">
    <source>
        <dbReference type="Proteomes" id="UP000305921"/>
    </source>
</evidence>
<feature type="region of interest" description="Disordered" evidence="1">
    <location>
        <begin position="183"/>
        <end position="203"/>
    </location>
</feature>